<dbReference type="InterPro" id="IPR001936">
    <property type="entry name" value="RasGAP_dom"/>
</dbReference>
<dbReference type="SMART" id="SM00323">
    <property type="entry name" value="RasGAP"/>
    <property type="match status" value="1"/>
</dbReference>
<dbReference type="SMART" id="SM00730">
    <property type="entry name" value="PSN"/>
    <property type="match status" value="1"/>
</dbReference>
<evidence type="ECO:0000256" key="3">
    <source>
        <dbReference type="ARBA" id="ARBA00022692"/>
    </source>
</evidence>
<evidence type="ECO:0000256" key="5">
    <source>
        <dbReference type="ARBA" id="ARBA00022989"/>
    </source>
</evidence>
<organism evidence="10 11">
    <name type="scientific">Anaeramoeba flamelloides</name>
    <dbReference type="NCBI Taxonomy" id="1746091"/>
    <lineage>
        <taxon>Eukaryota</taxon>
        <taxon>Metamonada</taxon>
        <taxon>Anaeramoebidae</taxon>
        <taxon>Anaeramoeba</taxon>
    </lineage>
</organism>
<evidence type="ECO:0000256" key="6">
    <source>
        <dbReference type="ARBA" id="ARBA00023136"/>
    </source>
</evidence>
<evidence type="ECO:0000256" key="1">
    <source>
        <dbReference type="ARBA" id="ARBA00004127"/>
    </source>
</evidence>
<keyword evidence="6 8" id="KW-0472">Membrane</keyword>
<evidence type="ECO:0000313" key="10">
    <source>
        <dbReference type="EMBL" id="KAJ6231831.1"/>
    </source>
</evidence>
<dbReference type="PANTHER" id="PTHR12174">
    <property type="entry name" value="SIGNAL PEPTIDE PEPTIDASE"/>
    <property type="match status" value="1"/>
</dbReference>
<dbReference type="EMBL" id="JAOAOG010000298">
    <property type="protein sequence ID" value="KAJ6231831.1"/>
    <property type="molecule type" value="Genomic_DNA"/>
</dbReference>
<feature type="transmembrane region" description="Helical" evidence="8">
    <location>
        <begin position="1003"/>
        <end position="1023"/>
    </location>
</feature>
<dbReference type="PANTHER" id="PTHR12174:SF22">
    <property type="entry name" value="SIGNAL PEPTIDE PEPTIDASE-LIKE 3"/>
    <property type="match status" value="1"/>
</dbReference>
<feature type="transmembrane region" description="Helical" evidence="8">
    <location>
        <begin position="1093"/>
        <end position="1110"/>
    </location>
</feature>
<dbReference type="InterPro" id="IPR008936">
    <property type="entry name" value="Rho_GTPase_activation_prot"/>
</dbReference>
<evidence type="ECO:0000313" key="11">
    <source>
        <dbReference type="Proteomes" id="UP001150062"/>
    </source>
</evidence>
<feature type="transmembrane region" description="Helical" evidence="8">
    <location>
        <begin position="1343"/>
        <end position="1359"/>
    </location>
</feature>
<reference evidence="10" key="1">
    <citation type="submission" date="2022-08" db="EMBL/GenBank/DDBJ databases">
        <title>Novel sulfate-reducing endosymbionts in the free-living metamonad Anaeramoeba.</title>
        <authorList>
            <person name="Jerlstrom-Hultqvist J."/>
            <person name="Cepicka I."/>
            <person name="Gallot-Lavallee L."/>
            <person name="Salas-Leiva D."/>
            <person name="Curtis B.A."/>
            <person name="Zahonova K."/>
            <person name="Pipaliya S."/>
            <person name="Dacks J."/>
            <person name="Roger A.J."/>
        </authorList>
    </citation>
    <scope>NUCLEOTIDE SEQUENCE</scope>
    <source>
        <strain evidence="10">Schooner1</strain>
    </source>
</reference>
<keyword evidence="3 8" id="KW-0812">Transmembrane</keyword>
<proteinExistence type="inferred from homology"/>
<feature type="transmembrane region" description="Helical" evidence="8">
    <location>
        <begin position="1072"/>
        <end position="1087"/>
    </location>
</feature>
<feature type="transmembrane region" description="Helical" evidence="8">
    <location>
        <begin position="1197"/>
        <end position="1216"/>
    </location>
</feature>
<evidence type="ECO:0000256" key="7">
    <source>
        <dbReference type="SAM" id="MobiDB-lite"/>
    </source>
</evidence>
<sequence>MTNKTTKEIVLSRSNLLENSELYQSFLYHLYTQKSFVLSLSLVADSFDFERIALSFFHLGIRYDCILGFIQRLLELEFLQKHKSGTILRSNSITTFLCTIYTRYICMDYFEKQLKGLIHGLLCDITLDFEIDPFVIKQRIKKQNLKESELENILKSNRNDLLSSCTIVFEKICLSKKKLPDEIQIICYFIFKFSKKYQLKKIEVLIGSYLFLRFYNPILINPTSYGFLPDISKPSQKWRRNMVLLTKLLQNLSNGTKFPKMNPLNYFNNWIDQNLNRMKEYLISIASNGKKIYKKKYKKMEKKNDEIEKDVIKKDVTEEKKKMKENELIQVEIEKIMKGEKNEKKIKNERGIEKKEKEREKEKNEKENKKREKINDENKKYKERENEIIKVEIEKTLKVEKNEKKIKNEIKIEIENQGEEKGEGDENKKEEFMRNKNLINNSFPIEQLLILHGMYIKYQKRIQKFLENKDNNKLFEEKNINRKFIKFFNLIEKIGTNISHLKDNDHFNNRKSIYSKKISKTNEHIQQNFIYLNSKISKNIFLIYFDLGKVPESDLKNFDELIKKIKKIILNFEDNKFVLFLDLTSINVLYMIQPRIIHLINKLKTKFSKIYFQNIQKIIFWYPSPYCQLIQNSILPLFNTELKKKSIIYYGHFEIYNIFDPNFFNYTNGNQNIKKNKNHRNQYYYDFPQIGNLKICPNNYDIIKINVKGKKQRRFLKLTKYRLLNIDSKSYLIKNFKNLSQISKIVILENLPKITLYFEKPNKIEIQQLSWTDNELDLQIKQYQFDDFHQRYCFLLDLIDHGLNFIDITKKENKKNNNHIINDNNNEKNKHNNINNNINIDDDDDDDDDDIHYNYNNNNNNNNNKQMVMNKSLSVRQVEINYEEFIGLIKKIDSLPQRKKIKNKKGFKSLMPSKIIFGFESLLIVRQNNKIQSEISYGLIDHVLTVRNNKGIGFGVLIKRLILIFLNVTFCLIYASKKSYIRWFKENKGLSDEQQMRDPPFTITNALIFPVVASIFLIVLFFFLKKMEILLVIYMVTISFTSLTLNLKFVLDERFGKQTLTIFNKTMSKSKFYSIAITVLLMLWWVFKSDTWLINNIIGTSLILLIITVVRIDTLRTVSTLFVLLLLYDVFWVFISPYLFSENVMVKVAQSSGANFQDKTSLLTKIIPNFLLKILPNTLEMPIKLMFPKSFSKNSQVFMLGLGDIAIPGFLLSLLWRNDMFLKHTQDPNQIQNGNGNGNRNGNGNGNGNENGNESKNQNKRHTTRNHQSNLNQLEKEIQKKNEHNLTLETNEDHFSQSSLSVPEQKLSDLRHSNHFLIMFITYFISLFLCFAIARIYDSPQPALLYIVPFMLAVLYWRAKNDEKLALLWKVSLDEIFSQRFNPNQNTNFNINNENDNNNLNEFIELDI</sequence>
<comment type="similarity">
    <text evidence="2">Belongs to the peptidase A22B family.</text>
</comment>
<feature type="domain" description="Ras-GAP" evidence="9">
    <location>
        <begin position="48"/>
        <end position="254"/>
    </location>
</feature>
<name>A0ABQ8XGY7_9EUKA</name>
<feature type="region of interest" description="Disordered" evidence="7">
    <location>
        <begin position="1226"/>
        <end position="1271"/>
    </location>
</feature>
<gene>
    <name evidence="10" type="ORF">M0813_05562</name>
</gene>
<dbReference type="PROSITE" id="PS50018">
    <property type="entry name" value="RAS_GTPASE_ACTIV_2"/>
    <property type="match status" value="1"/>
</dbReference>
<dbReference type="SUPFAM" id="SSF48350">
    <property type="entry name" value="GTPase activation domain, GAP"/>
    <property type="match status" value="1"/>
</dbReference>
<dbReference type="Proteomes" id="UP001150062">
    <property type="component" value="Unassembled WGS sequence"/>
</dbReference>
<feature type="region of interest" description="Disordered" evidence="7">
    <location>
        <begin position="353"/>
        <end position="372"/>
    </location>
</feature>
<evidence type="ECO:0000256" key="2">
    <source>
        <dbReference type="ARBA" id="ARBA00006859"/>
    </source>
</evidence>
<dbReference type="InterPro" id="IPR006639">
    <property type="entry name" value="Preselin/SPP"/>
</dbReference>
<keyword evidence="11" id="KW-1185">Reference proteome</keyword>
<evidence type="ECO:0000256" key="4">
    <source>
        <dbReference type="ARBA" id="ARBA00022801"/>
    </source>
</evidence>
<dbReference type="Pfam" id="PF00616">
    <property type="entry name" value="RasGAP"/>
    <property type="match status" value="1"/>
</dbReference>
<feature type="transmembrane region" description="Helical" evidence="8">
    <location>
        <begin position="1316"/>
        <end position="1337"/>
    </location>
</feature>
<evidence type="ECO:0000259" key="9">
    <source>
        <dbReference type="PROSITE" id="PS50018"/>
    </source>
</evidence>
<keyword evidence="5 8" id="KW-1133">Transmembrane helix</keyword>
<dbReference type="Pfam" id="PF04258">
    <property type="entry name" value="Peptidase_A22B"/>
    <property type="match status" value="1"/>
</dbReference>
<evidence type="ECO:0000256" key="8">
    <source>
        <dbReference type="SAM" id="Phobius"/>
    </source>
</evidence>
<dbReference type="Gene3D" id="1.10.506.10">
    <property type="entry name" value="GTPase Activation - p120gap, domain 1"/>
    <property type="match status" value="1"/>
</dbReference>
<dbReference type="InterPro" id="IPR007369">
    <property type="entry name" value="Peptidase_A22B_SPP"/>
</dbReference>
<accession>A0ABQ8XGY7</accession>
<feature type="region of interest" description="Disordered" evidence="7">
    <location>
        <begin position="816"/>
        <end position="845"/>
    </location>
</feature>
<comment type="subcellular location">
    <subcellularLocation>
        <location evidence="1">Endomembrane system</location>
        <topology evidence="1">Multi-pass membrane protein</topology>
    </subcellularLocation>
</comment>
<feature type="transmembrane region" description="Helical" evidence="8">
    <location>
        <begin position="952"/>
        <end position="975"/>
    </location>
</feature>
<protein>
    <submittedName>
        <fullName evidence="10">Signal peptide peptidase</fullName>
    </submittedName>
</protein>
<feature type="compositionally biased region" description="Gly residues" evidence="7">
    <location>
        <begin position="1235"/>
        <end position="1249"/>
    </location>
</feature>
<keyword evidence="4" id="KW-0378">Hydrolase</keyword>
<feature type="transmembrane region" description="Helical" evidence="8">
    <location>
        <begin position="1029"/>
        <end position="1051"/>
    </location>
</feature>
<feature type="transmembrane region" description="Helical" evidence="8">
    <location>
        <begin position="1122"/>
        <end position="1140"/>
    </location>
</feature>
<comment type="caution">
    <text evidence="10">The sequence shown here is derived from an EMBL/GenBank/DDBJ whole genome shotgun (WGS) entry which is preliminary data.</text>
</comment>